<comment type="caution">
    <text evidence="2">The sequence shown here is derived from an EMBL/GenBank/DDBJ whole genome shotgun (WGS) entry which is preliminary data.</text>
</comment>
<evidence type="ECO:0000313" key="2">
    <source>
        <dbReference type="EMBL" id="EAR27965.1"/>
    </source>
</evidence>
<protein>
    <submittedName>
        <fullName evidence="2">Uncharacterized protein</fullName>
    </submittedName>
</protein>
<keyword evidence="1" id="KW-1133">Transmembrane helix</keyword>
<feature type="transmembrane region" description="Helical" evidence="1">
    <location>
        <begin position="101"/>
        <end position="120"/>
    </location>
</feature>
<feature type="transmembrane region" description="Helical" evidence="1">
    <location>
        <begin position="74"/>
        <end position="95"/>
    </location>
</feature>
<keyword evidence="1" id="KW-0472">Membrane</keyword>
<organism evidence="2 3">
    <name type="scientific">Pseudoalteromonas tunicata D2</name>
    <dbReference type="NCBI Taxonomy" id="87626"/>
    <lineage>
        <taxon>Bacteria</taxon>
        <taxon>Pseudomonadati</taxon>
        <taxon>Pseudomonadota</taxon>
        <taxon>Gammaproteobacteria</taxon>
        <taxon>Alteromonadales</taxon>
        <taxon>Pseudoalteromonadaceae</taxon>
        <taxon>Pseudoalteromonas</taxon>
    </lineage>
</organism>
<feature type="transmembrane region" description="Helical" evidence="1">
    <location>
        <begin position="40"/>
        <end position="67"/>
    </location>
</feature>
<dbReference type="eggNOG" id="ENOG5032SJN">
    <property type="taxonomic scope" value="Bacteria"/>
</dbReference>
<dbReference type="OrthoDB" id="6314396at2"/>
<keyword evidence="3" id="KW-1185">Reference proteome</keyword>
<accession>A4CC78</accession>
<proteinExistence type="predicted"/>
<gene>
    <name evidence="2" type="ORF">PTD2_19125</name>
</gene>
<dbReference type="RefSeq" id="WP_009839797.1">
    <property type="nucleotide sequence ID" value="NZ_CH959301.1"/>
</dbReference>
<dbReference type="HOGENOM" id="CLU_1979669_0_0_6"/>
<dbReference type="Proteomes" id="UP000006201">
    <property type="component" value="Unassembled WGS sequence"/>
</dbReference>
<dbReference type="EMBL" id="AAOH01000005">
    <property type="protein sequence ID" value="EAR27965.1"/>
    <property type="molecule type" value="Genomic_DNA"/>
</dbReference>
<dbReference type="AlphaFoldDB" id="A4CC78"/>
<evidence type="ECO:0000256" key="1">
    <source>
        <dbReference type="SAM" id="Phobius"/>
    </source>
</evidence>
<name>A4CC78_9GAMM</name>
<sequence length="128" mass="13914">MKSSVLKSILFSLLSPLIIGSVIGIYYCLSIENADSKLFFSILMTALSNAHIVGLTMAVCVVPLYLYLAKRQKVTYSSILTVGMLGGAVFSAFLSANMGEIFLVNTVMSLFAAGLFLYTLRRTTPQKL</sequence>
<keyword evidence="1" id="KW-0812">Transmembrane</keyword>
<evidence type="ECO:0000313" key="3">
    <source>
        <dbReference type="Proteomes" id="UP000006201"/>
    </source>
</evidence>
<reference evidence="2 3" key="1">
    <citation type="submission" date="2006-02" db="EMBL/GenBank/DDBJ databases">
        <authorList>
            <person name="Moran M.A."/>
            <person name="Kjelleberg S."/>
            <person name="Egan S."/>
            <person name="Saunders N."/>
            <person name="Thomas T."/>
            <person name="Ferriera S."/>
            <person name="Johnson J."/>
            <person name="Kravitz S."/>
            <person name="Halpern A."/>
            <person name="Remington K."/>
            <person name="Beeson K."/>
            <person name="Tran B."/>
            <person name="Rogers Y.-H."/>
            <person name="Friedman R."/>
            <person name="Venter J.C."/>
        </authorList>
    </citation>
    <scope>NUCLEOTIDE SEQUENCE [LARGE SCALE GENOMIC DNA]</scope>
    <source>
        <strain evidence="2 3">D2</strain>
    </source>
</reference>
<dbReference type="STRING" id="87626.PTD2_19125"/>